<gene>
    <name evidence="1" type="ORF">S06H3_17343</name>
</gene>
<protein>
    <submittedName>
        <fullName evidence="1">Uncharacterized protein</fullName>
    </submittedName>
</protein>
<accession>X1KIL2</accession>
<reference evidence="1" key="1">
    <citation type="journal article" date="2014" name="Front. Microbiol.">
        <title>High frequency of phylogenetically diverse reductive dehalogenase-homologous genes in deep subseafloor sedimentary metagenomes.</title>
        <authorList>
            <person name="Kawai M."/>
            <person name="Futagami T."/>
            <person name="Toyoda A."/>
            <person name="Takaki Y."/>
            <person name="Nishi S."/>
            <person name="Hori S."/>
            <person name="Arai W."/>
            <person name="Tsubouchi T."/>
            <person name="Morono Y."/>
            <person name="Uchiyama I."/>
            <person name="Ito T."/>
            <person name="Fujiyama A."/>
            <person name="Inagaki F."/>
            <person name="Takami H."/>
        </authorList>
    </citation>
    <scope>NUCLEOTIDE SEQUENCE</scope>
    <source>
        <strain evidence="1">Expedition CK06-06</strain>
    </source>
</reference>
<dbReference type="EMBL" id="BARV01008661">
    <property type="protein sequence ID" value="GAI06513.1"/>
    <property type="molecule type" value="Genomic_DNA"/>
</dbReference>
<sequence>MGPVQRTIWNCDRDLEGRKNVCLYRCKNNQSSRASLLNEETEFTKHWFLIISKESTQGFVTVLPISSQGYQITQNGGEQINDGDVVDSPDSTKSFPFTKPTFILCNKPCRIPIEDFDGEEDYGRLKKEIYLDNILYQMKVNFMPK</sequence>
<name>X1KIL2_9ZZZZ</name>
<proteinExistence type="predicted"/>
<dbReference type="AlphaFoldDB" id="X1KIL2"/>
<comment type="caution">
    <text evidence="1">The sequence shown here is derived from an EMBL/GenBank/DDBJ whole genome shotgun (WGS) entry which is preliminary data.</text>
</comment>
<evidence type="ECO:0000313" key="1">
    <source>
        <dbReference type="EMBL" id="GAI06513.1"/>
    </source>
</evidence>
<organism evidence="1">
    <name type="scientific">marine sediment metagenome</name>
    <dbReference type="NCBI Taxonomy" id="412755"/>
    <lineage>
        <taxon>unclassified sequences</taxon>
        <taxon>metagenomes</taxon>
        <taxon>ecological metagenomes</taxon>
    </lineage>
</organism>